<evidence type="ECO:0000313" key="3">
    <source>
        <dbReference type="Proteomes" id="UP000696573"/>
    </source>
</evidence>
<evidence type="ECO:0000313" key="2">
    <source>
        <dbReference type="EMBL" id="CAH0016704.1"/>
    </source>
</evidence>
<dbReference type="EMBL" id="CABFNQ020000483">
    <property type="protein sequence ID" value="CAH0016704.1"/>
    <property type="molecule type" value="Genomic_DNA"/>
</dbReference>
<gene>
    <name evidence="2" type="ORF">CRHIZ90672A_00016667</name>
</gene>
<keyword evidence="1" id="KW-0812">Transmembrane</keyword>
<reference evidence="2" key="1">
    <citation type="submission" date="2021-10" db="EMBL/GenBank/DDBJ databases">
        <authorList>
            <person name="Piombo E."/>
        </authorList>
    </citation>
    <scope>NUCLEOTIDE SEQUENCE</scope>
</reference>
<proteinExistence type="predicted"/>
<name>A0A9N9YGA9_9HYPO</name>
<keyword evidence="1" id="KW-1133">Transmembrane helix</keyword>
<sequence length="189" mass="19979">MARAFAIIMRFIVASIVMRLILFTTRNGKRSIEKVVNADARDTNLTNVTAILSRATSRVVSADTERLALVTELGNVSVTFVAVGAFFVPGAWLGTYAHGDRSTSTIQTDLPWVTSFSLGSAECWVVPKLDGCAHVVETHFTSLTLAGSATIQGIGDDVDGVTGSALAPLARGTSSLRITAFFVVSVADL</sequence>
<organism evidence="2 3">
    <name type="scientific">Clonostachys rhizophaga</name>
    <dbReference type="NCBI Taxonomy" id="160324"/>
    <lineage>
        <taxon>Eukaryota</taxon>
        <taxon>Fungi</taxon>
        <taxon>Dikarya</taxon>
        <taxon>Ascomycota</taxon>
        <taxon>Pezizomycotina</taxon>
        <taxon>Sordariomycetes</taxon>
        <taxon>Hypocreomycetidae</taxon>
        <taxon>Hypocreales</taxon>
        <taxon>Bionectriaceae</taxon>
        <taxon>Clonostachys</taxon>
    </lineage>
</organism>
<dbReference type="Proteomes" id="UP000696573">
    <property type="component" value="Unassembled WGS sequence"/>
</dbReference>
<dbReference type="AlphaFoldDB" id="A0A9N9YGA9"/>
<protein>
    <submittedName>
        <fullName evidence="2">Uncharacterized protein</fullName>
    </submittedName>
</protein>
<accession>A0A9N9YGA9</accession>
<evidence type="ECO:0000256" key="1">
    <source>
        <dbReference type="SAM" id="Phobius"/>
    </source>
</evidence>
<keyword evidence="3" id="KW-1185">Reference proteome</keyword>
<comment type="caution">
    <text evidence="2">The sequence shown here is derived from an EMBL/GenBank/DDBJ whole genome shotgun (WGS) entry which is preliminary data.</text>
</comment>
<feature type="transmembrane region" description="Helical" evidence="1">
    <location>
        <begin position="6"/>
        <end position="24"/>
    </location>
</feature>
<keyword evidence="1" id="KW-0472">Membrane</keyword>